<evidence type="ECO:0000256" key="1">
    <source>
        <dbReference type="SAM" id="Phobius"/>
    </source>
</evidence>
<protein>
    <submittedName>
        <fullName evidence="2">Uncharacterized protein</fullName>
    </submittedName>
</protein>
<keyword evidence="1" id="KW-0472">Membrane</keyword>
<keyword evidence="1" id="KW-0812">Transmembrane</keyword>
<dbReference type="EMBL" id="CAJOBI010062756">
    <property type="protein sequence ID" value="CAF4422525.1"/>
    <property type="molecule type" value="Genomic_DNA"/>
</dbReference>
<proteinExistence type="predicted"/>
<evidence type="ECO:0000313" key="3">
    <source>
        <dbReference type="EMBL" id="CAF4422525.1"/>
    </source>
</evidence>
<feature type="transmembrane region" description="Helical" evidence="1">
    <location>
        <begin position="28"/>
        <end position="49"/>
    </location>
</feature>
<reference evidence="2" key="1">
    <citation type="submission" date="2021-02" db="EMBL/GenBank/DDBJ databases">
        <authorList>
            <person name="Nowell W R."/>
        </authorList>
    </citation>
    <scope>NUCLEOTIDE SEQUENCE</scope>
</reference>
<dbReference type="EMBL" id="CAJNRE010007894">
    <property type="protein sequence ID" value="CAF2068802.1"/>
    <property type="molecule type" value="Genomic_DNA"/>
</dbReference>
<name>A0A816R154_9BILA</name>
<organism evidence="2 4">
    <name type="scientific">Rotaria magnacalcarata</name>
    <dbReference type="NCBI Taxonomy" id="392030"/>
    <lineage>
        <taxon>Eukaryota</taxon>
        <taxon>Metazoa</taxon>
        <taxon>Spiralia</taxon>
        <taxon>Gnathifera</taxon>
        <taxon>Rotifera</taxon>
        <taxon>Eurotatoria</taxon>
        <taxon>Bdelloidea</taxon>
        <taxon>Philodinida</taxon>
        <taxon>Philodinidae</taxon>
        <taxon>Rotaria</taxon>
    </lineage>
</organism>
<dbReference type="Proteomes" id="UP000663824">
    <property type="component" value="Unassembled WGS sequence"/>
</dbReference>
<sequence length="205" mass="23794">MKIKREDSRIYHQDFQYLITKKQDCTDWSCLLIFLILLIVYILFAIFAFREGSLRRFFLFPTDTQDRLCGVVGARCPTPQMCVEQCPTKFYHYKLLYAQELKLTTNNANRIKRIRSQLSCEKSARSQVENPKISICSLVKERKLCAPYSFPSTVFYGRYIPSIIIQALNVTINQANDVIKNHGGNTTHEDIIPSKESMPTGLKYF</sequence>
<accession>A0A816R154</accession>
<evidence type="ECO:0000313" key="4">
    <source>
        <dbReference type="Proteomes" id="UP000663824"/>
    </source>
</evidence>
<keyword evidence="1" id="KW-1133">Transmembrane helix</keyword>
<dbReference type="AlphaFoldDB" id="A0A816R154"/>
<gene>
    <name evidence="2" type="ORF">MBJ925_LOCUS16331</name>
    <name evidence="3" type="ORF">SMN809_LOCUS31421</name>
</gene>
<comment type="caution">
    <text evidence="2">The sequence shown here is derived from an EMBL/GenBank/DDBJ whole genome shotgun (WGS) entry which is preliminary data.</text>
</comment>
<dbReference type="Proteomes" id="UP000676336">
    <property type="component" value="Unassembled WGS sequence"/>
</dbReference>
<evidence type="ECO:0000313" key="2">
    <source>
        <dbReference type="EMBL" id="CAF2068802.1"/>
    </source>
</evidence>